<reference evidence="6 7" key="1">
    <citation type="journal article" date="2020" name="Microb. Ecol.">
        <title>Ecogenomics of the Marine Benthic Filamentous Cyanobacterium Adonisia.</title>
        <authorList>
            <person name="Walter J.M."/>
            <person name="Coutinho F.H."/>
            <person name="Leomil L."/>
            <person name="Hargreaves P.I."/>
            <person name="Campeao M.E."/>
            <person name="Vieira V.V."/>
            <person name="Silva B.S."/>
            <person name="Fistarol G.O."/>
            <person name="Salomon P.S."/>
            <person name="Sawabe T."/>
            <person name="Mino S."/>
            <person name="Hosokawa M."/>
            <person name="Miyashita H."/>
            <person name="Maruyama F."/>
            <person name="van Verk M.C."/>
            <person name="Dutilh B.E."/>
            <person name="Thompson C.C."/>
            <person name="Thompson F.L."/>
        </authorList>
    </citation>
    <scope>NUCLEOTIDE SEQUENCE [LARGE SCALE GENOMIC DNA]</scope>
    <source>
        <strain evidence="6 7">CCMR0082</strain>
    </source>
</reference>
<dbReference type="PANTHER" id="PTHR30006">
    <property type="entry name" value="THIAMINE-BINDING PERIPLASMIC PROTEIN-RELATED"/>
    <property type="match status" value="1"/>
</dbReference>
<dbReference type="Proteomes" id="UP000473574">
    <property type="component" value="Unassembled WGS sequence"/>
</dbReference>
<dbReference type="EMBL" id="QZCE01000001">
    <property type="protein sequence ID" value="NEZ62127.1"/>
    <property type="molecule type" value="Genomic_DNA"/>
</dbReference>
<gene>
    <name evidence="6" type="ORF">D0962_04940</name>
</gene>
<dbReference type="GO" id="GO:0030288">
    <property type="term" value="C:outer membrane-bounded periplasmic space"/>
    <property type="evidence" value="ECO:0007669"/>
    <property type="project" value="TreeGrafter"/>
</dbReference>
<keyword evidence="2" id="KW-0813">Transport</keyword>
<organism evidence="6 7">
    <name type="scientific">Adonisia turfae CCMR0082</name>
    <dbReference type="NCBI Taxonomy" id="2304604"/>
    <lineage>
        <taxon>Bacteria</taxon>
        <taxon>Bacillati</taxon>
        <taxon>Cyanobacteriota</taxon>
        <taxon>Adonisia</taxon>
        <taxon>Adonisia turfae</taxon>
    </lineage>
</organism>
<evidence type="ECO:0000313" key="7">
    <source>
        <dbReference type="Proteomes" id="UP000473574"/>
    </source>
</evidence>
<evidence type="ECO:0000256" key="4">
    <source>
        <dbReference type="PIRSR" id="PIRSR002825-1"/>
    </source>
</evidence>
<dbReference type="InterPro" id="IPR026045">
    <property type="entry name" value="Ferric-bd"/>
</dbReference>
<dbReference type="PANTHER" id="PTHR30006:SF15">
    <property type="entry name" value="IRON-UTILIZATION PERIPLASMIC PROTEIN"/>
    <property type="match status" value="1"/>
</dbReference>
<evidence type="ECO:0000313" key="6">
    <source>
        <dbReference type="EMBL" id="NEZ62127.1"/>
    </source>
</evidence>
<feature type="chain" id="PRO_5026648902" evidence="5">
    <location>
        <begin position="21"/>
        <end position="352"/>
    </location>
</feature>
<keyword evidence="4" id="KW-0479">Metal-binding</keyword>
<keyword evidence="3 5" id="KW-0732">Signal</keyword>
<dbReference type="InterPro" id="IPR006059">
    <property type="entry name" value="SBP"/>
</dbReference>
<keyword evidence="2" id="KW-0406">Ion transport</keyword>
<dbReference type="AlphaFoldDB" id="A0A6M0S0Y4"/>
<evidence type="ECO:0000256" key="5">
    <source>
        <dbReference type="SAM" id="SignalP"/>
    </source>
</evidence>
<dbReference type="PROSITE" id="PS51318">
    <property type="entry name" value="TAT"/>
    <property type="match status" value="1"/>
</dbReference>
<protein>
    <submittedName>
        <fullName evidence="6">Fe(3+) ABC transporter substrate-binding protein</fullName>
    </submittedName>
</protein>
<dbReference type="Pfam" id="PF13416">
    <property type="entry name" value="SBP_bac_8"/>
    <property type="match status" value="1"/>
</dbReference>
<dbReference type="InterPro" id="IPR006311">
    <property type="entry name" value="TAT_signal"/>
</dbReference>
<dbReference type="CDD" id="cd13542">
    <property type="entry name" value="PBP2_FutA1_ilke"/>
    <property type="match status" value="1"/>
</dbReference>
<accession>A0A6M0S0Y4</accession>
<comment type="caution">
    <text evidence="6">The sequence shown here is derived from an EMBL/GenBank/DDBJ whole genome shotgun (WGS) entry which is preliminary data.</text>
</comment>
<feature type="binding site" evidence="4">
    <location>
        <position position="44"/>
    </location>
    <ligand>
        <name>Fe cation</name>
        <dbReference type="ChEBI" id="CHEBI:24875"/>
    </ligand>
</feature>
<dbReference type="PIRSF" id="PIRSF002825">
    <property type="entry name" value="CfbpA"/>
    <property type="match status" value="1"/>
</dbReference>
<dbReference type="SUPFAM" id="SSF53850">
    <property type="entry name" value="Periplasmic binding protein-like II"/>
    <property type="match status" value="1"/>
</dbReference>
<dbReference type="Gene3D" id="3.40.190.10">
    <property type="entry name" value="Periplasmic binding protein-like II"/>
    <property type="match status" value="2"/>
</dbReference>
<evidence type="ECO:0000256" key="2">
    <source>
        <dbReference type="ARBA" id="ARBA00022496"/>
    </source>
</evidence>
<comment type="similarity">
    <text evidence="1">Belongs to the bacterial solute-binding protein 1 family.</text>
</comment>
<sequence>MKFSRRSLLISGAGSTAAFAATQVFAPKRGVAQTGEVNLYSSRHYNTDDTLYKEFTERTGIRVNLLEGKADELLERLKAEGDRSPADVFMTVDAGRLWRADQEGVFAPVSSTILEERIPESLRHPDGHWFGVSKRARVLMYNKDLVDPSDLSTYEALADSRWRGKILTRSSSNIYSQSLTASVVSVHGAADAEDWATGLVANFARQPEGNDRAQIEAAAAGIGAIAIANTYYLPRYAKDSDPAKQEIFKKIGVFFPNQGENERGTHVNISGAGVVKSAPNRENAVKFLEYLASDNAQAFFAQGNNEYPVVEGIPVDPVVGEFGTFNADTLNVNQLGENQAEAVRIMDRVGWV</sequence>
<dbReference type="GO" id="GO:0046872">
    <property type="term" value="F:metal ion binding"/>
    <property type="evidence" value="ECO:0007669"/>
    <property type="project" value="UniProtKB-KW"/>
</dbReference>
<proteinExistence type="inferred from homology"/>
<feature type="signal peptide" evidence="5">
    <location>
        <begin position="1"/>
        <end position="20"/>
    </location>
</feature>
<name>A0A6M0S0Y4_9CYAN</name>
<feature type="binding site" evidence="4">
    <location>
        <position position="231"/>
    </location>
    <ligand>
        <name>Fe cation</name>
        <dbReference type="ChEBI" id="CHEBI:24875"/>
    </ligand>
</feature>
<dbReference type="GO" id="GO:0006826">
    <property type="term" value="P:iron ion transport"/>
    <property type="evidence" value="ECO:0007669"/>
    <property type="project" value="UniProtKB-KW"/>
</dbReference>
<keyword evidence="4" id="KW-0408">Iron</keyword>
<feature type="binding site" evidence="4">
    <location>
        <position position="232"/>
    </location>
    <ligand>
        <name>Fe cation</name>
        <dbReference type="ChEBI" id="CHEBI:24875"/>
    </ligand>
</feature>
<keyword evidence="2" id="KW-0410">Iron transport</keyword>
<evidence type="ECO:0000256" key="3">
    <source>
        <dbReference type="ARBA" id="ARBA00022729"/>
    </source>
</evidence>
<evidence type="ECO:0000256" key="1">
    <source>
        <dbReference type="ARBA" id="ARBA00008520"/>
    </source>
</evidence>
<dbReference type="RefSeq" id="WP_163660349.1">
    <property type="nucleotide sequence ID" value="NZ_QZCE01000001.1"/>
</dbReference>